<feature type="region of interest" description="Disordered" evidence="12">
    <location>
        <begin position="1"/>
        <end position="21"/>
    </location>
</feature>
<dbReference type="PROSITE" id="PS51892">
    <property type="entry name" value="SUBTILASE"/>
    <property type="match status" value="1"/>
</dbReference>
<dbReference type="InterPro" id="IPR023827">
    <property type="entry name" value="Peptidase_S8_Asp-AS"/>
</dbReference>
<dbReference type="SUPFAM" id="SSF52743">
    <property type="entry name" value="Subtilisin-like"/>
    <property type="match status" value="1"/>
</dbReference>
<protein>
    <submittedName>
        <fullName evidence="14">Intracellular serine protease</fullName>
    </submittedName>
</protein>
<evidence type="ECO:0000256" key="5">
    <source>
        <dbReference type="ARBA" id="ARBA00022670"/>
    </source>
</evidence>
<dbReference type="InterPro" id="IPR015500">
    <property type="entry name" value="Peptidase_S8_subtilisin-rel"/>
</dbReference>
<accession>A0AAC8PR56</accession>
<evidence type="ECO:0000256" key="9">
    <source>
        <dbReference type="ARBA" id="ARBA00022837"/>
    </source>
</evidence>
<evidence type="ECO:0000256" key="7">
    <source>
        <dbReference type="ARBA" id="ARBA00022801"/>
    </source>
</evidence>
<dbReference type="InterPro" id="IPR022398">
    <property type="entry name" value="Peptidase_S8_His-AS"/>
</dbReference>
<dbReference type="Gene3D" id="3.40.50.200">
    <property type="entry name" value="Peptidase S8/S53 domain"/>
    <property type="match status" value="1"/>
</dbReference>
<dbReference type="Proteomes" id="UP000092654">
    <property type="component" value="Chromosome"/>
</dbReference>
<name>A0AAC8PR56_9BACI</name>
<keyword evidence="7 10" id="KW-0378">Hydrolase</keyword>
<dbReference type="PANTHER" id="PTHR43806:SF11">
    <property type="entry name" value="CEREVISIN-RELATED"/>
    <property type="match status" value="1"/>
</dbReference>
<dbReference type="InterPro" id="IPR034202">
    <property type="entry name" value="Subtilisin_Carlsberg-like"/>
</dbReference>
<comment type="cofactor">
    <cofactor evidence="1">
        <name>Ca(2+)</name>
        <dbReference type="ChEBI" id="CHEBI:29108"/>
    </cofactor>
</comment>
<keyword evidence="6" id="KW-0479">Metal-binding</keyword>
<dbReference type="PROSITE" id="PS00138">
    <property type="entry name" value="SUBTILASE_SER"/>
    <property type="match status" value="1"/>
</dbReference>
<dbReference type="CDD" id="cd07477">
    <property type="entry name" value="Peptidases_S8_Subtilisin_subset"/>
    <property type="match status" value="1"/>
</dbReference>
<proteinExistence type="inferred from homology"/>
<keyword evidence="9" id="KW-0106">Calcium</keyword>
<reference evidence="15" key="1">
    <citation type="submission" date="2015-06" db="EMBL/GenBank/DDBJ databases">
        <title>Salimicrobium jeotgali MJ3, isolated from Myulchi jeot, a traditional Korean fermented seafood.</title>
        <authorList>
            <person name="Kim K.H."/>
            <person name="Jeon C.O."/>
            <person name="Jin H.M."/>
        </authorList>
    </citation>
    <scope>NUCLEOTIDE SEQUENCE [LARGE SCALE GENOMIC DNA]</scope>
    <source>
        <strain evidence="15">MJ3</strain>
    </source>
</reference>
<evidence type="ECO:0000256" key="1">
    <source>
        <dbReference type="ARBA" id="ARBA00001913"/>
    </source>
</evidence>
<dbReference type="Pfam" id="PF00082">
    <property type="entry name" value="Peptidase_S8"/>
    <property type="match status" value="1"/>
</dbReference>
<dbReference type="GO" id="GO:0005576">
    <property type="term" value="C:extracellular region"/>
    <property type="evidence" value="ECO:0007669"/>
    <property type="project" value="UniProtKB-SubCell"/>
</dbReference>
<feature type="active site" description="Charge relay system" evidence="10">
    <location>
        <position position="88"/>
    </location>
</feature>
<dbReference type="PANTHER" id="PTHR43806">
    <property type="entry name" value="PEPTIDASE S8"/>
    <property type="match status" value="1"/>
</dbReference>
<evidence type="ECO:0000313" key="14">
    <source>
        <dbReference type="EMBL" id="AKG03401.1"/>
    </source>
</evidence>
<evidence type="ECO:0000313" key="15">
    <source>
        <dbReference type="Proteomes" id="UP000092654"/>
    </source>
</evidence>
<dbReference type="RefSeq" id="WP_065757328.1">
    <property type="nucleotide sequence ID" value="NZ_CP011361.2"/>
</dbReference>
<evidence type="ECO:0000256" key="2">
    <source>
        <dbReference type="ARBA" id="ARBA00004613"/>
    </source>
</evidence>
<dbReference type="PROSITE" id="PS00137">
    <property type="entry name" value="SUBTILASE_HIS"/>
    <property type="match status" value="1"/>
</dbReference>
<dbReference type="InterPro" id="IPR050131">
    <property type="entry name" value="Peptidase_S8_subtilisin-like"/>
</dbReference>
<keyword evidence="5 10" id="KW-0645">Protease</keyword>
<dbReference type="EMBL" id="CP011361">
    <property type="protein sequence ID" value="AKG03401.1"/>
    <property type="molecule type" value="Genomic_DNA"/>
</dbReference>
<dbReference type="InterPro" id="IPR000209">
    <property type="entry name" value="Peptidase_S8/S53_dom"/>
</dbReference>
<comment type="subcellular location">
    <subcellularLocation>
        <location evidence="2">Secreted</location>
    </subcellularLocation>
</comment>
<evidence type="ECO:0000256" key="12">
    <source>
        <dbReference type="SAM" id="MobiDB-lite"/>
    </source>
</evidence>
<comment type="similarity">
    <text evidence="3 10 11">Belongs to the peptidase S8 family.</text>
</comment>
<keyword evidence="8 10" id="KW-0720">Serine protease</keyword>
<organism evidence="14 15">
    <name type="scientific">Salimicrobium jeotgali</name>
    <dbReference type="NCBI Taxonomy" id="1230341"/>
    <lineage>
        <taxon>Bacteria</taxon>
        <taxon>Bacillati</taxon>
        <taxon>Bacillota</taxon>
        <taxon>Bacilli</taxon>
        <taxon>Bacillales</taxon>
        <taxon>Bacillaceae</taxon>
        <taxon>Salimicrobium</taxon>
    </lineage>
</organism>
<evidence type="ECO:0000256" key="4">
    <source>
        <dbReference type="ARBA" id="ARBA00022525"/>
    </source>
</evidence>
<evidence type="ECO:0000259" key="13">
    <source>
        <dbReference type="Pfam" id="PF00082"/>
    </source>
</evidence>
<feature type="active site" description="Charge relay system" evidence="10">
    <location>
        <position position="254"/>
    </location>
</feature>
<feature type="active site" description="Charge relay system" evidence="10">
    <location>
        <position position="51"/>
    </location>
</feature>
<dbReference type="InterPro" id="IPR023828">
    <property type="entry name" value="Peptidase_S8_Ser-AS"/>
</dbReference>
<evidence type="ECO:0000256" key="10">
    <source>
        <dbReference type="PROSITE-ProRule" id="PRU01240"/>
    </source>
</evidence>
<feature type="domain" description="Peptidase S8/S53" evidence="13">
    <location>
        <begin position="42"/>
        <end position="291"/>
    </location>
</feature>
<evidence type="ECO:0000256" key="3">
    <source>
        <dbReference type="ARBA" id="ARBA00011073"/>
    </source>
</evidence>
<evidence type="ECO:0000256" key="8">
    <source>
        <dbReference type="ARBA" id="ARBA00022825"/>
    </source>
</evidence>
<evidence type="ECO:0000256" key="11">
    <source>
        <dbReference type="RuleBase" id="RU003355"/>
    </source>
</evidence>
<keyword evidence="4" id="KW-0964">Secreted</keyword>
<dbReference type="PROSITE" id="PS00136">
    <property type="entry name" value="SUBTILASE_ASP"/>
    <property type="match status" value="1"/>
</dbReference>
<dbReference type="GO" id="GO:0004252">
    <property type="term" value="F:serine-type endopeptidase activity"/>
    <property type="evidence" value="ECO:0007669"/>
    <property type="project" value="UniProtKB-UniRule"/>
</dbReference>
<dbReference type="GO" id="GO:0006508">
    <property type="term" value="P:proteolysis"/>
    <property type="evidence" value="ECO:0007669"/>
    <property type="project" value="UniProtKB-KW"/>
</dbReference>
<sequence length="320" mass="34719">MSTQKITLPPVSKQRTENIGEDLPPNILSVGAKAKWQKGYYGKGVVTAIIDTGCDTNHPDLKEGIIGGHNFTEEHNSDASIIEDLNGHGTHVAGTLAGAINKTGIVGVAPGADLLILKALNKEGTGSIQALIKAIDYAIDWRGENQEQVRIISVSLGLKKHNEKLHKAIKRAVNNDIIVVASSGNDGDGSLKTDEFRYPGAYKEVQQVGAIDKDHAPDVAYFSNTNDEVDVYAPGVSIYSTSLDGEFRSLSGTSMATPHVAGAVALLIEEYEYILFRKLSTEEIMAVLREHTTPVRVGKERVIRSLQLDQEHVLEKKEDK</sequence>
<dbReference type="PRINTS" id="PR00723">
    <property type="entry name" value="SUBTILISIN"/>
</dbReference>
<gene>
    <name evidence="14" type="ORF">AAV35_000455</name>
</gene>
<dbReference type="KEGG" id="sje:AAV35_000455"/>
<dbReference type="GO" id="GO:0046872">
    <property type="term" value="F:metal ion binding"/>
    <property type="evidence" value="ECO:0007669"/>
    <property type="project" value="UniProtKB-KW"/>
</dbReference>
<dbReference type="AlphaFoldDB" id="A0AAC8PR56"/>
<evidence type="ECO:0000256" key="6">
    <source>
        <dbReference type="ARBA" id="ARBA00022723"/>
    </source>
</evidence>
<dbReference type="InterPro" id="IPR036852">
    <property type="entry name" value="Peptidase_S8/S53_dom_sf"/>
</dbReference>